<evidence type="ECO:0000256" key="5">
    <source>
        <dbReference type="ARBA" id="ARBA00023136"/>
    </source>
</evidence>
<evidence type="ECO:0000256" key="2">
    <source>
        <dbReference type="ARBA" id="ARBA00022475"/>
    </source>
</evidence>
<feature type="transmembrane region" description="Helical" evidence="7">
    <location>
        <begin position="268"/>
        <end position="287"/>
    </location>
</feature>
<comment type="subcellular location">
    <subcellularLocation>
        <location evidence="1">Cell membrane</location>
        <topology evidence="1">Multi-pass membrane protein</topology>
    </subcellularLocation>
</comment>
<organism evidence="9">
    <name type="scientific">uncultured Desulfovibrio sp</name>
    <dbReference type="NCBI Taxonomy" id="167968"/>
    <lineage>
        <taxon>Bacteria</taxon>
        <taxon>Pseudomonadati</taxon>
        <taxon>Thermodesulfobacteriota</taxon>
        <taxon>Desulfovibrionia</taxon>
        <taxon>Desulfovibrionales</taxon>
        <taxon>Desulfovibrionaceae</taxon>
        <taxon>Desulfovibrio</taxon>
        <taxon>environmental samples</taxon>
    </lineage>
</organism>
<keyword evidence="2" id="KW-1003">Cell membrane</keyword>
<feature type="transmembrane region" description="Helical" evidence="7">
    <location>
        <begin position="179"/>
        <end position="198"/>
    </location>
</feature>
<dbReference type="RefSeq" id="WP_179979435.1">
    <property type="nucleotide sequence ID" value="NZ_LT608333.1"/>
</dbReference>
<evidence type="ECO:0000256" key="6">
    <source>
        <dbReference type="SAM" id="MobiDB-lite"/>
    </source>
</evidence>
<evidence type="ECO:0000259" key="8">
    <source>
        <dbReference type="Pfam" id="PF00892"/>
    </source>
</evidence>
<dbReference type="InterPro" id="IPR000620">
    <property type="entry name" value="EamA_dom"/>
</dbReference>
<dbReference type="GO" id="GO:0005886">
    <property type="term" value="C:plasma membrane"/>
    <property type="evidence" value="ECO:0007669"/>
    <property type="project" value="UniProtKB-SubCell"/>
</dbReference>
<protein>
    <recommendedName>
        <fullName evidence="8">EamA domain-containing protein</fullName>
    </recommendedName>
</protein>
<feature type="domain" description="EamA" evidence="8">
    <location>
        <begin position="179"/>
        <end position="310"/>
    </location>
</feature>
<accession>A0A212KZQ4</accession>
<dbReference type="Pfam" id="PF00892">
    <property type="entry name" value="EamA"/>
    <property type="match status" value="2"/>
</dbReference>
<dbReference type="EMBL" id="FMJC01000001">
    <property type="protein sequence ID" value="SCM70727.1"/>
    <property type="molecule type" value="Genomic_DNA"/>
</dbReference>
<dbReference type="PANTHER" id="PTHR42920:SF5">
    <property type="entry name" value="EAMA DOMAIN-CONTAINING PROTEIN"/>
    <property type="match status" value="1"/>
</dbReference>
<evidence type="ECO:0000256" key="4">
    <source>
        <dbReference type="ARBA" id="ARBA00022989"/>
    </source>
</evidence>
<dbReference type="PANTHER" id="PTHR42920">
    <property type="entry name" value="OS03G0707200 PROTEIN-RELATED"/>
    <property type="match status" value="1"/>
</dbReference>
<feature type="transmembrane region" description="Helical" evidence="7">
    <location>
        <begin position="293"/>
        <end position="310"/>
    </location>
</feature>
<dbReference type="InterPro" id="IPR051258">
    <property type="entry name" value="Diverse_Substrate_Transporter"/>
</dbReference>
<feature type="transmembrane region" description="Helical" evidence="7">
    <location>
        <begin position="210"/>
        <end position="230"/>
    </location>
</feature>
<feature type="transmembrane region" description="Helical" evidence="7">
    <location>
        <begin position="154"/>
        <end position="173"/>
    </location>
</feature>
<gene>
    <name evidence="9" type="ORF">KL86DES1_10589</name>
</gene>
<keyword evidence="4 7" id="KW-1133">Transmembrane helix</keyword>
<reference evidence="9" key="1">
    <citation type="submission" date="2016-08" db="EMBL/GenBank/DDBJ databases">
        <authorList>
            <person name="Seilhamer J.J."/>
        </authorList>
    </citation>
    <scope>NUCLEOTIDE SEQUENCE</scope>
    <source>
        <strain evidence="9">86-1</strain>
    </source>
</reference>
<proteinExistence type="predicted"/>
<keyword evidence="5 7" id="KW-0472">Membrane</keyword>
<dbReference type="SUPFAM" id="SSF103481">
    <property type="entry name" value="Multidrug resistance efflux transporter EmrE"/>
    <property type="match status" value="2"/>
</dbReference>
<dbReference type="InterPro" id="IPR037185">
    <property type="entry name" value="EmrE-like"/>
</dbReference>
<feature type="transmembrane region" description="Helical" evidence="7">
    <location>
        <begin position="118"/>
        <end position="142"/>
    </location>
</feature>
<evidence type="ECO:0000256" key="1">
    <source>
        <dbReference type="ARBA" id="ARBA00004651"/>
    </source>
</evidence>
<sequence length="312" mass="33270">MAPPPVQERTSQKAATPEALPSVSQPTAEPGNAVHRALIRAHAATLLFGVSGLFGRLCQCSASVLVCGRAGFAVAALALLGMKKGQIPWHGLNTGELLGLMITGVLLAAHYVTFFMGIQVGGVAVGTLGFACFPAFTMLFESMAFRERPSRRELQCLALVSLGLVCTAPSFSLAHDGTAGLLLGVMSGLAYALVTIANRRFAAHLPSLQTTWWQNVVTFVFLLPFTWWQFAEVRALDWLWIACLGLLCSALAYVLFIGSLTVLKARQAALIITLEPVYAIVAAWIVLGDVPGPRIIVGGVLILGSVLMLNRR</sequence>
<evidence type="ECO:0000256" key="3">
    <source>
        <dbReference type="ARBA" id="ARBA00022692"/>
    </source>
</evidence>
<keyword evidence="3 7" id="KW-0812">Transmembrane</keyword>
<evidence type="ECO:0000256" key="7">
    <source>
        <dbReference type="SAM" id="Phobius"/>
    </source>
</evidence>
<feature type="transmembrane region" description="Helical" evidence="7">
    <location>
        <begin position="94"/>
        <end position="112"/>
    </location>
</feature>
<name>A0A212KZQ4_9BACT</name>
<dbReference type="AlphaFoldDB" id="A0A212KZQ4"/>
<evidence type="ECO:0000313" key="9">
    <source>
        <dbReference type="EMBL" id="SCM70727.1"/>
    </source>
</evidence>
<feature type="domain" description="EamA" evidence="8">
    <location>
        <begin position="40"/>
        <end position="166"/>
    </location>
</feature>
<feature type="region of interest" description="Disordered" evidence="6">
    <location>
        <begin position="1"/>
        <end position="28"/>
    </location>
</feature>
<feature type="transmembrane region" description="Helical" evidence="7">
    <location>
        <begin position="236"/>
        <end position="256"/>
    </location>
</feature>